<organism evidence="2 3">
    <name type="scientific">Pedobacter steynii</name>
    <dbReference type="NCBI Taxonomy" id="430522"/>
    <lineage>
        <taxon>Bacteria</taxon>
        <taxon>Pseudomonadati</taxon>
        <taxon>Bacteroidota</taxon>
        <taxon>Sphingobacteriia</taxon>
        <taxon>Sphingobacteriales</taxon>
        <taxon>Sphingobacteriaceae</taxon>
        <taxon>Pedobacter</taxon>
    </lineage>
</organism>
<dbReference type="InterPro" id="IPR016181">
    <property type="entry name" value="Acyl_CoA_acyltransferase"/>
</dbReference>
<keyword evidence="2" id="KW-0808">Transferase</keyword>
<dbReference type="CDD" id="cd04301">
    <property type="entry name" value="NAT_SF"/>
    <property type="match status" value="1"/>
</dbReference>
<dbReference type="Gene3D" id="3.40.630.30">
    <property type="match status" value="1"/>
</dbReference>
<dbReference type="Proteomes" id="UP000183200">
    <property type="component" value="Unassembled WGS sequence"/>
</dbReference>
<sequence>MRITKIKDHIPMDLFLLADPAEKSILGYLPDSLVYIAKIKEETVGGYILQPIGPAKYELKNIAVMPGYQNQGIGGELLRHLFGVVKELNGESIEVGTGTFGYQLSFYQRAGFRADRIDKDFFLLNYKEAIFENGIQHKDMLRLLIKL</sequence>
<dbReference type="AlphaFoldDB" id="A0A1G9X0E1"/>
<dbReference type="InterPro" id="IPR000182">
    <property type="entry name" value="GNAT_dom"/>
</dbReference>
<name>A0A1G9X0E1_9SPHI</name>
<gene>
    <name evidence="2" type="ORF">SAMN05421820_105331</name>
</gene>
<keyword evidence="3" id="KW-1185">Reference proteome</keyword>
<accession>A0A1G9X0E1</accession>
<evidence type="ECO:0000259" key="1">
    <source>
        <dbReference type="PROSITE" id="PS51186"/>
    </source>
</evidence>
<evidence type="ECO:0000313" key="2">
    <source>
        <dbReference type="EMBL" id="SDM89971.1"/>
    </source>
</evidence>
<dbReference type="RefSeq" id="WP_216857810.1">
    <property type="nucleotide sequence ID" value="NZ_FNGY01000005.1"/>
</dbReference>
<dbReference type="STRING" id="430522.BFS30_07515"/>
<dbReference type="Pfam" id="PF13508">
    <property type="entry name" value="Acetyltransf_7"/>
    <property type="match status" value="1"/>
</dbReference>
<dbReference type="EMBL" id="FNGY01000005">
    <property type="protein sequence ID" value="SDM89971.1"/>
    <property type="molecule type" value="Genomic_DNA"/>
</dbReference>
<protein>
    <submittedName>
        <fullName evidence="2">Acetyltransferase (GNAT) domain-containing protein</fullName>
    </submittedName>
</protein>
<reference evidence="3" key="1">
    <citation type="submission" date="2016-10" db="EMBL/GenBank/DDBJ databases">
        <authorList>
            <person name="Varghese N."/>
            <person name="Submissions S."/>
        </authorList>
    </citation>
    <scope>NUCLEOTIDE SEQUENCE [LARGE SCALE GENOMIC DNA]</scope>
    <source>
        <strain evidence="3">DSM 19110</strain>
    </source>
</reference>
<proteinExistence type="predicted"/>
<dbReference type="SUPFAM" id="SSF55729">
    <property type="entry name" value="Acyl-CoA N-acyltransferases (Nat)"/>
    <property type="match status" value="1"/>
</dbReference>
<evidence type="ECO:0000313" key="3">
    <source>
        <dbReference type="Proteomes" id="UP000183200"/>
    </source>
</evidence>
<dbReference type="PROSITE" id="PS51186">
    <property type="entry name" value="GNAT"/>
    <property type="match status" value="1"/>
</dbReference>
<dbReference type="GO" id="GO:0016747">
    <property type="term" value="F:acyltransferase activity, transferring groups other than amino-acyl groups"/>
    <property type="evidence" value="ECO:0007669"/>
    <property type="project" value="InterPro"/>
</dbReference>
<feature type="domain" description="N-acetyltransferase" evidence="1">
    <location>
        <begin position="1"/>
        <end position="130"/>
    </location>
</feature>